<evidence type="ECO:0000259" key="4">
    <source>
        <dbReference type="Pfam" id="PF14916"/>
    </source>
</evidence>
<keyword evidence="1 2" id="KW-0175">Coiled coil</keyword>
<evidence type="ECO:0000256" key="3">
    <source>
        <dbReference type="SAM" id="MobiDB-lite"/>
    </source>
</evidence>
<accession>A0AAV7K0W4</accession>
<proteinExistence type="predicted"/>
<dbReference type="Pfam" id="PF14916">
    <property type="entry name" value="CCDC92"/>
    <property type="match status" value="1"/>
</dbReference>
<feature type="domain" description="CCDC92/74 N-terminal" evidence="4">
    <location>
        <begin position="4"/>
        <end position="44"/>
    </location>
</feature>
<keyword evidence="6" id="KW-1185">Reference proteome</keyword>
<dbReference type="PANTHER" id="PTHR14882:SF1">
    <property type="entry name" value="CCDC92 DOMAIN-CONTAINING PROTEIN"/>
    <property type="match status" value="1"/>
</dbReference>
<feature type="region of interest" description="Disordered" evidence="3">
    <location>
        <begin position="239"/>
        <end position="279"/>
    </location>
</feature>
<evidence type="ECO:0000313" key="5">
    <source>
        <dbReference type="EMBL" id="KAI6654899.1"/>
    </source>
</evidence>
<dbReference type="PANTHER" id="PTHR14882">
    <property type="entry name" value="COILED-COIL DOMAIN-CONTAINING 74A"/>
    <property type="match status" value="1"/>
</dbReference>
<sequence length="279" mass="31554">MDRINFITQEHSRTLDGLHREIHKLQGRCNYLTFKLHFSNEDQDNIADENGSDNTNAFDNIDNLRAQLEDVTQSLGAELHHKSEIINELENQLLEAQKEISILSEKQRHSQSELESKSKAIAFLTSSLQQIKSKLATSPLIQKISKPLQPISSTVFFAEEEFQTPTYKSLPPSFDPMSSPKFLVPTPPAENPKNRASHPRYHRRYSAPRLRTKSVNESLPLALLPEDKIHLVPVPSKTNKKLVLPPIPNTSRESNSRSGPMVGTLQSSKATRSTRVKDF</sequence>
<feature type="coiled-coil region" evidence="2">
    <location>
        <begin position="54"/>
        <end position="106"/>
    </location>
</feature>
<dbReference type="Proteomes" id="UP001165289">
    <property type="component" value="Unassembled WGS sequence"/>
</dbReference>
<reference evidence="5 6" key="1">
    <citation type="journal article" date="2023" name="BMC Biol.">
        <title>The compact genome of the sponge Oopsacas minuta (Hexactinellida) is lacking key metazoan core genes.</title>
        <authorList>
            <person name="Santini S."/>
            <person name="Schenkelaars Q."/>
            <person name="Jourda C."/>
            <person name="Duchesne M."/>
            <person name="Belahbib H."/>
            <person name="Rocher C."/>
            <person name="Selva M."/>
            <person name="Riesgo A."/>
            <person name="Vervoort M."/>
            <person name="Leys S.P."/>
            <person name="Kodjabachian L."/>
            <person name="Le Bivic A."/>
            <person name="Borchiellini C."/>
            <person name="Claverie J.M."/>
            <person name="Renard E."/>
        </authorList>
    </citation>
    <scope>NUCLEOTIDE SEQUENCE [LARGE SCALE GENOMIC DNA]</scope>
    <source>
        <strain evidence="5">SPO-2</strain>
    </source>
</reference>
<comment type="caution">
    <text evidence="5">The sequence shown here is derived from an EMBL/GenBank/DDBJ whole genome shotgun (WGS) entry which is preliminary data.</text>
</comment>
<organism evidence="5 6">
    <name type="scientific">Oopsacas minuta</name>
    <dbReference type="NCBI Taxonomy" id="111878"/>
    <lineage>
        <taxon>Eukaryota</taxon>
        <taxon>Metazoa</taxon>
        <taxon>Porifera</taxon>
        <taxon>Hexactinellida</taxon>
        <taxon>Hexasterophora</taxon>
        <taxon>Lyssacinosida</taxon>
        <taxon>Leucopsacidae</taxon>
        <taxon>Oopsacas</taxon>
    </lineage>
</organism>
<name>A0AAV7K0W4_9METZ</name>
<dbReference type="InterPro" id="IPR040370">
    <property type="entry name" value="CCDC74A/CCDC74B/CCDC92"/>
</dbReference>
<gene>
    <name evidence="5" type="ORF">LOD99_2778</name>
</gene>
<dbReference type="InterPro" id="IPR039496">
    <property type="entry name" value="CCDC92/74_N"/>
</dbReference>
<dbReference type="EMBL" id="JAKMXF010000221">
    <property type="protein sequence ID" value="KAI6654899.1"/>
    <property type="molecule type" value="Genomic_DNA"/>
</dbReference>
<evidence type="ECO:0000256" key="2">
    <source>
        <dbReference type="SAM" id="Coils"/>
    </source>
</evidence>
<feature type="compositionally biased region" description="Polar residues" evidence="3">
    <location>
        <begin position="249"/>
        <end position="273"/>
    </location>
</feature>
<evidence type="ECO:0000256" key="1">
    <source>
        <dbReference type="ARBA" id="ARBA00023054"/>
    </source>
</evidence>
<protein>
    <submittedName>
        <fullName evidence="5">Coiled-coil domain-containing protein 92</fullName>
    </submittedName>
</protein>
<evidence type="ECO:0000313" key="6">
    <source>
        <dbReference type="Proteomes" id="UP001165289"/>
    </source>
</evidence>
<dbReference type="AlphaFoldDB" id="A0AAV7K0W4"/>